<dbReference type="EMBL" id="JAJSOW010000001">
    <property type="protein sequence ID" value="KAI9200362.1"/>
    <property type="molecule type" value="Genomic_DNA"/>
</dbReference>
<dbReference type="AlphaFoldDB" id="A0AAD5JRX9"/>
<dbReference type="Proteomes" id="UP001064489">
    <property type="component" value="Chromosome 9"/>
</dbReference>
<reference evidence="2" key="2">
    <citation type="submission" date="2023-02" db="EMBL/GenBank/DDBJ databases">
        <authorList>
            <person name="Swenson N.G."/>
            <person name="Wegrzyn J.L."/>
            <person name="Mcevoy S.L."/>
        </authorList>
    </citation>
    <scope>NUCLEOTIDE SEQUENCE</scope>
    <source>
        <strain evidence="2">91603</strain>
        <tissue evidence="2">Leaf</tissue>
    </source>
</reference>
<protein>
    <submittedName>
        <fullName evidence="2">Uncharacterized protein</fullName>
    </submittedName>
</protein>
<feature type="region of interest" description="Disordered" evidence="1">
    <location>
        <begin position="89"/>
        <end position="116"/>
    </location>
</feature>
<name>A0AAD5JRX9_ACENE</name>
<reference evidence="2" key="1">
    <citation type="journal article" date="2022" name="Plant J.">
        <title>Strategies of tolerance reflected in two North American maple genomes.</title>
        <authorList>
            <person name="McEvoy S.L."/>
            <person name="Sezen U.U."/>
            <person name="Trouern-Trend A."/>
            <person name="McMahon S.M."/>
            <person name="Schaberg P.G."/>
            <person name="Yang J."/>
            <person name="Wegrzyn J.L."/>
            <person name="Swenson N.G."/>
        </authorList>
    </citation>
    <scope>NUCLEOTIDE SEQUENCE</scope>
    <source>
        <strain evidence="2">91603</strain>
    </source>
</reference>
<evidence type="ECO:0000313" key="2">
    <source>
        <dbReference type="EMBL" id="KAI9200362.1"/>
    </source>
</evidence>
<proteinExistence type="predicted"/>
<evidence type="ECO:0000256" key="1">
    <source>
        <dbReference type="SAM" id="MobiDB-lite"/>
    </source>
</evidence>
<accession>A0AAD5JRX9</accession>
<feature type="compositionally biased region" description="Basic and acidic residues" evidence="1">
    <location>
        <begin position="93"/>
        <end position="108"/>
    </location>
</feature>
<gene>
    <name evidence="2" type="ORF">LWI28_006609</name>
</gene>
<comment type="caution">
    <text evidence="2">The sequence shown here is derived from an EMBL/GenBank/DDBJ whole genome shotgun (WGS) entry which is preliminary data.</text>
</comment>
<evidence type="ECO:0000313" key="3">
    <source>
        <dbReference type="Proteomes" id="UP001064489"/>
    </source>
</evidence>
<keyword evidence="3" id="KW-1185">Reference proteome</keyword>
<feature type="region of interest" description="Disordered" evidence="1">
    <location>
        <begin position="186"/>
        <end position="208"/>
    </location>
</feature>
<organism evidence="2 3">
    <name type="scientific">Acer negundo</name>
    <name type="common">Box elder</name>
    <dbReference type="NCBI Taxonomy" id="4023"/>
    <lineage>
        <taxon>Eukaryota</taxon>
        <taxon>Viridiplantae</taxon>
        <taxon>Streptophyta</taxon>
        <taxon>Embryophyta</taxon>
        <taxon>Tracheophyta</taxon>
        <taxon>Spermatophyta</taxon>
        <taxon>Magnoliopsida</taxon>
        <taxon>eudicotyledons</taxon>
        <taxon>Gunneridae</taxon>
        <taxon>Pentapetalae</taxon>
        <taxon>rosids</taxon>
        <taxon>malvids</taxon>
        <taxon>Sapindales</taxon>
        <taxon>Sapindaceae</taxon>
        <taxon>Hippocastanoideae</taxon>
        <taxon>Acereae</taxon>
        <taxon>Acer</taxon>
    </lineage>
</organism>
<sequence>MLKDEEEGVEEEVETTEIVFDSGGGLIEVLNPEPTPIKANIGSDLVSPIKLNIPELEGDEPETRSLVTEIKPPDSEIITYLVKTQEATIEATSEDKNTKPRPKPDNNRNPEPTLSYPNPMFPSIQTQSFHAVNQNIAAFLDVNRHEPWPNKPFINTNLNRLNPWPNKLPTLTYFTRPKPWPRNHPICTVPKPRTGSNETKKFGKQNRRRSYQFQPQVKMKSGGQLSVANHVLNWFKIRVLTVDQLRNLVIAILPPLPEFDPDQQLPEEEESVRWSGDRFWEHECKEEGLWRLGFMDFRKGSKLEGLWKKRLGISKKIWEFFLIHGCHLVKEEVLGVVLLEKVKDLGVSEVHNKEHERLLVDTRLKNEKGPT</sequence>